<keyword evidence="1" id="KW-0732">Signal</keyword>
<protein>
    <submittedName>
        <fullName evidence="3">Copper amine oxidase domain protein</fullName>
    </submittedName>
</protein>
<dbReference type="KEGG" id="tjr:TherJR_0805"/>
<name>D5XCP6_THEPJ</name>
<feature type="signal peptide" evidence="1">
    <location>
        <begin position="1"/>
        <end position="22"/>
    </location>
</feature>
<feature type="domain" description="Copper amine oxidase-like N-terminal" evidence="2">
    <location>
        <begin position="32"/>
        <end position="140"/>
    </location>
</feature>
<dbReference type="RefSeq" id="WP_013119693.1">
    <property type="nucleotide sequence ID" value="NC_014152.1"/>
</dbReference>
<evidence type="ECO:0000313" key="3">
    <source>
        <dbReference type="EMBL" id="ADG81672.1"/>
    </source>
</evidence>
<feature type="chain" id="PRO_5039376161" evidence="1">
    <location>
        <begin position="23"/>
        <end position="249"/>
    </location>
</feature>
<evidence type="ECO:0000256" key="1">
    <source>
        <dbReference type="SAM" id="SignalP"/>
    </source>
</evidence>
<dbReference type="eggNOG" id="COG4632">
    <property type="taxonomic scope" value="Bacteria"/>
</dbReference>
<dbReference type="Gene3D" id="3.30.457.10">
    <property type="entry name" value="Copper amine oxidase-like, N-terminal domain"/>
    <property type="match status" value="1"/>
</dbReference>
<accession>D5XCP6</accession>
<dbReference type="Proteomes" id="UP000002377">
    <property type="component" value="Chromosome"/>
</dbReference>
<sequence precursor="true">MKKCISLLVLVLLLTFSIAATAEAAGDITVLVNNNKIAFPDQKPYIDKNNRTLVPVRFVSNALGAQVDWNGETRVVTISKKDKTVTLKIGESRATVNGQTRYFDTRAVITGSRTMVPLRFISECLGATVEWIAKTRTVRITVNNGYTIPEGTELGIILPSKNDNPNMVDLDVLISLNNNMDQQLKDLQLILASKFGQSVAEEVTKYARNKQVSTDILNKSWVVNNQHIRVASSYGNWTISIIVWLPGVE</sequence>
<evidence type="ECO:0000259" key="2">
    <source>
        <dbReference type="Pfam" id="PF07833"/>
    </source>
</evidence>
<keyword evidence="4" id="KW-1185">Reference proteome</keyword>
<dbReference type="AlphaFoldDB" id="D5XCP6"/>
<dbReference type="InterPro" id="IPR036582">
    <property type="entry name" value="Mao_N_sf"/>
</dbReference>
<dbReference type="EMBL" id="CP002028">
    <property type="protein sequence ID" value="ADG81672.1"/>
    <property type="molecule type" value="Genomic_DNA"/>
</dbReference>
<evidence type="ECO:0000313" key="4">
    <source>
        <dbReference type="Proteomes" id="UP000002377"/>
    </source>
</evidence>
<dbReference type="HOGENOM" id="CLU_085695_0_0_9"/>
<dbReference type="InterPro" id="IPR012854">
    <property type="entry name" value="Cu_amine_oxidase-like_N"/>
</dbReference>
<gene>
    <name evidence="3" type="ordered locus">TherJR_0805</name>
</gene>
<dbReference type="STRING" id="635013.TherJR_0805"/>
<organism evidence="3 4">
    <name type="scientific">Thermincola potens (strain JR)</name>
    <dbReference type="NCBI Taxonomy" id="635013"/>
    <lineage>
        <taxon>Bacteria</taxon>
        <taxon>Bacillati</taxon>
        <taxon>Bacillota</taxon>
        <taxon>Clostridia</taxon>
        <taxon>Eubacteriales</taxon>
        <taxon>Thermincolaceae</taxon>
        <taxon>Thermincola</taxon>
    </lineage>
</organism>
<reference evidence="3 4" key="1">
    <citation type="submission" date="2010-05" db="EMBL/GenBank/DDBJ databases">
        <title>Complete sequence of Thermincola sp. JR.</title>
        <authorList>
            <consortium name="US DOE Joint Genome Institute"/>
            <person name="Lucas S."/>
            <person name="Copeland A."/>
            <person name="Lapidus A."/>
            <person name="Cheng J.-F."/>
            <person name="Bruce D."/>
            <person name="Goodwin L."/>
            <person name="Pitluck S."/>
            <person name="Chertkov O."/>
            <person name="Detter J.C."/>
            <person name="Han C."/>
            <person name="Tapia R."/>
            <person name="Land M."/>
            <person name="Hauser L."/>
            <person name="Kyrpides N."/>
            <person name="Mikhailova N."/>
            <person name="Hazen T.C."/>
            <person name="Woyke T."/>
        </authorList>
    </citation>
    <scope>NUCLEOTIDE SEQUENCE [LARGE SCALE GENOMIC DNA]</scope>
    <source>
        <strain evidence="3 4">JR</strain>
    </source>
</reference>
<dbReference type="Pfam" id="PF07833">
    <property type="entry name" value="Cu_amine_oxidN1"/>
    <property type="match status" value="1"/>
</dbReference>
<proteinExistence type="predicted"/>
<dbReference type="OrthoDB" id="268113at2"/>
<dbReference type="SUPFAM" id="SSF55383">
    <property type="entry name" value="Copper amine oxidase, domain N"/>
    <property type="match status" value="1"/>
</dbReference>